<feature type="domain" description="Helicase C-terminal" evidence="2">
    <location>
        <begin position="482"/>
        <end position="635"/>
    </location>
</feature>
<dbReference type="SMART" id="SM00490">
    <property type="entry name" value="HELICc"/>
    <property type="match status" value="1"/>
</dbReference>
<evidence type="ECO:0000313" key="4">
    <source>
        <dbReference type="Proteomes" id="UP000824130"/>
    </source>
</evidence>
<dbReference type="InterPro" id="IPR021835">
    <property type="entry name" value="DUF3427"/>
</dbReference>
<dbReference type="Proteomes" id="UP000824130">
    <property type="component" value="Unassembled WGS sequence"/>
</dbReference>
<name>A0A9D1N5E0_9FIRM</name>
<accession>A0A9D1N5E0</accession>
<dbReference type="GO" id="GO:0005524">
    <property type="term" value="F:ATP binding"/>
    <property type="evidence" value="ECO:0007669"/>
    <property type="project" value="InterPro"/>
</dbReference>
<dbReference type="PANTHER" id="PTHR47396:SF1">
    <property type="entry name" value="ATP-DEPENDENT HELICASE IRC3-RELATED"/>
    <property type="match status" value="1"/>
</dbReference>
<keyword evidence="3" id="KW-0347">Helicase</keyword>
<dbReference type="SUPFAM" id="SSF52540">
    <property type="entry name" value="P-loop containing nucleoside triphosphate hydrolases"/>
    <property type="match status" value="1"/>
</dbReference>
<dbReference type="InterPro" id="IPR006935">
    <property type="entry name" value="Helicase/UvrB_N"/>
</dbReference>
<feature type="domain" description="Helicase ATP-binding" evidence="1">
    <location>
        <begin position="273"/>
        <end position="424"/>
    </location>
</feature>
<evidence type="ECO:0000259" key="2">
    <source>
        <dbReference type="PROSITE" id="PS51194"/>
    </source>
</evidence>
<dbReference type="InterPro" id="IPR058403">
    <property type="entry name" value="DUF8090"/>
</dbReference>
<dbReference type="AlphaFoldDB" id="A0A9D1N5E0"/>
<keyword evidence="3" id="KW-0067">ATP-binding</keyword>
<dbReference type="Gene3D" id="3.40.50.300">
    <property type="entry name" value="P-loop containing nucleotide triphosphate hydrolases"/>
    <property type="match status" value="2"/>
</dbReference>
<sequence>MDRNFQRMREGFNTAFIDGSTSSDAGFRPQFISNDYRRGKKVVAAIERELKRCDEFFISAAFITRGGITPLLQTLKELESRGVKGKVLTTDYLAFSEPGALRKLNTLRNVEVKMCFTAGRAAGFHTKGYVFRQGQIYRMIVGSANMTMKALSVNREWNAKMVSAEDGEFLREMQSEFTELWDSAVPFDQCAEEYERYYREARGKAEHKVLAQPGSPEQVIQPRRSMQPAPSLAIEAGRSWIDEDFWKPAEHQDPAGSLIPNLMQRVFTENLMDLVSRGESRALLISATGTGKTYASAFALRQMNPGKILFLVHREQIARQARDAYRKVFGKGRSSGILSGSSREKTVDMVFATVQTMGRDDVLTGFARDEFDVIVIDEVHRAGAGTHRKIMEYFRPRLYLGMTASPERTDGFDIFGMFHHNIAYEIRLRQALEEDLLCPFHYFGITELEIGGEVFDDETGIRNFNRLVADERVDRIIEKAGYYGWSGDRVKGLVFCSSRQEAAILSEKFNCRGFRTLDLSGEDSQAVRSEAVERLVSDDRGDRLDYLFTVDIFNEGVDIPEINQIIMLRPTQSPIIFVQQLGRGLRKSEGKEFLVVLDFIGNYRNNFMIPVALSGDRSYNKDAIRRYVSSGTRLIPGCSSIHFDEIARERVYESIDRAKTGDARLLREAYELLKYRVGHVLSLMEFDIYGTVDAVRIFDSPAFGSYHTFLRKCDGENYDVELSGDEVAALECISRRFARGKRPHELEMLGCLADGFADPMDEFGVRMRKRLGREVSEAELISTVNNLTFDFFMKKEREKLGKPFMKKKARALADDPAVASGETGERGFAASVSDDFAKMLENQDFREMVKELVMFGLSRFEENFARSYRQTNFTLYGKYTYEDICRLLNWEKQRNPINVGGYFYEKETKTMPVFINYRQDQRNAIYEHRFLSNRELIAFSKHPRQVTSSDADHIYKRTDDDRDNKIYLFVRRNKDDREAKEFYFMGEIRAVGEPKPVILEKSGDEAFEITYLLEDPVRDELFEYITGDDGSLGGS</sequence>
<organism evidence="3 4">
    <name type="scientific">Candidatus Allocopromorpha excrementipullorum</name>
    <dbReference type="NCBI Taxonomy" id="2840743"/>
    <lineage>
        <taxon>Bacteria</taxon>
        <taxon>Bacillati</taxon>
        <taxon>Bacillota</taxon>
        <taxon>Clostridia</taxon>
        <taxon>Eubacteriales</taxon>
        <taxon>Eubacteriaceae</taxon>
        <taxon>Eubacteriaceae incertae sedis</taxon>
        <taxon>Candidatus Allocopromorpha</taxon>
    </lineage>
</organism>
<keyword evidence="3" id="KW-0378">Hydrolase</keyword>
<dbReference type="CDD" id="cd18799">
    <property type="entry name" value="SF2_C_EcoAI-like"/>
    <property type="match status" value="1"/>
</dbReference>
<dbReference type="InterPro" id="IPR001650">
    <property type="entry name" value="Helicase_C-like"/>
</dbReference>
<dbReference type="SUPFAM" id="SSF56024">
    <property type="entry name" value="Phospholipase D/nuclease"/>
    <property type="match status" value="1"/>
</dbReference>
<dbReference type="Pfam" id="PF26350">
    <property type="entry name" value="DUF8090"/>
    <property type="match status" value="1"/>
</dbReference>
<proteinExistence type="predicted"/>
<dbReference type="EMBL" id="DVOB01000045">
    <property type="protein sequence ID" value="HIU95473.1"/>
    <property type="molecule type" value="Genomic_DNA"/>
</dbReference>
<evidence type="ECO:0000259" key="1">
    <source>
        <dbReference type="PROSITE" id="PS51192"/>
    </source>
</evidence>
<gene>
    <name evidence="3" type="ORF">IAD25_01995</name>
</gene>
<evidence type="ECO:0000313" key="3">
    <source>
        <dbReference type="EMBL" id="HIU95473.1"/>
    </source>
</evidence>
<reference evidence="3" key="2">
    <citation type="journal article" date="2021" name="PeerJ">
        <title>Extensive microbial diversity within the chicken gut microbiome revealed by metagenomics and culture.</title>
        <authorList>
            <person name="Gilroy R."/>
            <person name="Ravi A."/>
            <person name="Getino M."/>
            <person name="Pursley I."/>
            <person name="Horton D.L."/>
            <person name="Alikhan N.F."/>
            <person name="Baker D."/>
            <person name="Gharbi K."/>
            <person name="Hall N."/>
            <person name="Watson M."/>
            <person name="Adriaenssens E.M."/>
            <person name="Foster-Nyarko E."/>
            <person name="Jarju S."/>
            <person name="Secka A."/>
            <person name="Antonio M."/>
            <person name="Oren A."/>
            <person name="Chaudhuri R.R."/>
            <person name="La Ragione R."/>
            <person name="Hildebrand F."/>
            <person name="Pallen M.J."/>
        </authorList>
    </citation>
    <scope>NUCLEOTIDE SEQUENCE</scope>
    <source>
        <strain evidence="3">ChiSjej4B22-8349</strain>
    </source>
</reference>
<dbReference type="PROSITE" id="PS51192">
    <property type="entry name" value="HELICASE_ATP_BIND_1"/>
    <property type="match status" value="1"/>
</dbReference>
<dbReference type="PROSITE" id="PS51194">
    <property type="entry name" value="HELICASE_CTER"/>
    <property type="match status" value="1"/>
</dbReference>
<dbReference type="Pfam" id="PF00271">
    <property type="entry name" value="Helicase_C"/>
    <property type="match status" value="1"/>
</dbReference>
<dbReference type="PANTHER" id="PTHR47396">
    <property type="entry name" value="TYPE I RESTRICTION ENZYME ECOKI R PROTEIN"/>
    <property type="match status" value="1"/>
</dbReference>
<keyword evidence="3" id="KW-0547">Nucleotide-binding</keyword>
<reference evidence="3" key="1">
    <citation type="submission" date="2020-10" db="EMBL/GenBank/DDBJ databases">
        <authorList>
            <person name="Gilroy R."/>
        </authorList>
    </citation>
    <scope>NUCLEOTIDE SEQUENCE</scope>
    <source>
        <strain evidence="3">ChiSjej4B22-8349</strain>
    </source>
</reference>
<dbReference type="Pfam" id="PF13091">
    <property type="entry name" value="PLDc_2"/>
    <property type="match status" value="1"/>
</dbReference>
<dbReference type="SMART" id="SM00487">
    <property type="entry name" value="DEXDc"/>
    <property type="match status" value="1"/>
</dbReference>
<dbReference type="Gene3D" id="3.30.870.10">
    <property type="entry name" value="Endonuclease Chain A"/>
    <property type="match status" value="1"/>
</dbReference>
<dbReference type="CDD" id="cd18032">
    <property type="entry name" value="DEXHc_RE_I_III_res"/>
    <property type="match status" value="1"/>
</dbReference>
<protein>
    <submittedName>
        <fullName evidence="3">DEAD/DEAH box helicase</fullName>
    </submittedName>
</protein>
<comment type="caution">
    <text evidence="3">The sequence shown here is derived from an EMBL/GenBank/DDBJ whole genome shotgun (WGS) entry which is preliminary data.</text>
</comment>
<dbReference type="InterPro" id="IPR027417">
    <property type="entry name" value="P-loop_NTPase"/>
</dbReference>
<dbReference type="GO" id="GO:0016787">
    <property type="term" value="F:hydrolase activity"/>
    <property type="evidence" value="ECO:0007669"/>
    <property type="project" value="InterPro"/>
</dbReference>
<dbReference type="Pfam" id="PF04851">
    <property type="entry name" value="ResIII"/>
    <property type="match status" value="1"/>
</dbReference>
<dbReference type="InterPro" id="IPR025202">
    <property type="entry name" value="PLD-like_dom"/>
</dbReference>
<dbReference type="Pfam" id="PF11907">
    <property type="entry name" value="DUF3427"/>
    <property type="match status" value="1"/>
</dbReference>
<dbReference type="InterPro" id="IPR014001">
    <property type="entry name" value="Helicase_ATP-bd"/>
</dbReference>
<dbReference type="InterPro" id="IPR050742">
    <property type="entry name" value="Helicase_Restrict-Modif_Enz"/>
</dbReference>
<dbReference type="CDD" id="cd09204">
    <property type="entry name" value="PLDc_N_DEXD_b2"/>
    <property type="match status" value="1"/>
</dbReference>
<dbReference type="GO" id="GO:0004386">
    <property type="term" value="F:helicase activity"/>
    <property type="evidence" value="ECO:0007669"/>
    <property type="project" value="UniProtKB-KW"/>
</dbReference>
<dbReference type="GO" id="GO:0003677">
    <property type="term" value="F:DNA binding"/>
    <property type="evidence" value="ECO:0007669"/>
    <property type="project" value="InterPro"/>
</dbReference>
<dbReference type="GO" id="GO:0005829">
    <property type="term" value="C:cytosol"/>
    <property type="evidence" value="ECO:0007669"/>
    <property type="project" value="TreeGrafter"/>
</dbReference>